<dbReference type="AlphaFoldDB" id="A0A2S4PRS8"/>
<dbReference type="InterPro" id="IPR050223">
    <property type="entry name" value="D-isomer_2-hydroxyacid_DH"/>
</dbReference>
<comment type="caution">
    <text evidence="7">The sequence shown here is derived from an EMBL/GenBank/DDBJ whole genome shotgun (WGS) entry which is preliminary data.</text>
</comment>
<dbReference type="GO" id="GO:0030267">
    <property type="term" value="F:glyoxylate reductase (NADPH) activity"/>
    <property type="evidence" value="ECO:0007669"/>
    <property type="project" value="TreeGrafter"/>
</dbReference>
<accession>A0A2S4PRS8</accession>
<feature type="domain" description="D-isomer specific 2-hydroxyacid dehydrogenase NAD-binding" evidence="6">
    <location>
        <begin position="121"/>
        <end position="295"/>
    </location>
</feature>
<dbReference type="OrthoDB" id="9991913at2759"/>
<evidence type="ECO:0000259" key="6">
    <source>
        <dbReference type="Pfam" id="PF02826"/>
    </source>
</evidence>
<dbReference type="PROSITE" id="PS00065">
    <property type="entry name" value="D_2_HYDROXYACID_DH_1"/>
    <property type="match status" value="1"/>
</dbReference>
<evidence type="ECO:0000256" key="1">
    <source>
        <dbReference type="ARBA" id="ARBA00005854"/>
    </source>
</evidence>
<dbReference type="Gene3D" id="3.40.50.720">
    <property type="entry name" value="NAD(P)-binding Rossmann-like Domain"/>
    <property type="match status" value="2"/>
</dbReference>
<sequence length="337" mass="37010">MSARTILRVCDINQTQKEWEDLSRLGPLKVFKGNSREELIKGFKNGEYDDVLAIYRSNASAVLTGPFDKELISNLPKSVKYICHNGAGYDNIDIEACSARGIQVSNTPIAVNQATADITIFLLLGALRRIHLPYLAVRAGEWRGGNAFQPGHDPDGKLLGILGMGGIGRDVAHRAKAFGLKIQYHNRSQLSPDLEQGASYVSFDQLIKTSDIISLNCSLTKKTEGIIGKKEFDIMKDGVILINTARGKLIDEAALVEALDSGKVYSAGLDVFENEPEIHKGLLSNPYVMILPHIGTSTVETERKMELLVIKNIETALKIGSLDTPVPEQRHKCEEVN</sequence>
<dbReference type="GO" id="GO:0051287">
    <property type="term" value="F:NAD binding"/>
    <property type="evidence" value="ECO:0007669"/>
    <property type="project" value="InterPro"/>
</dbReference>
<evidence type="ECO:0000259" key="5">
    <source>
        <dbReference type="Pfam" id="PF00389"/>
    </source>
</evidence>
<dbReference type="SUPFAM" id="SSF51735">
    <property type="entry name" value="NAD(P)-binding Rossmann-fold domains"/>
    <property type="match status" value="1"/>
</dbReference>
<evidence type="ECO:0000313" key="7">
    <source>
        <dbReference type="EMBL" id="POS84716.1"/>
    </source>
</evidence>
<dbReference type="Pfam" id="PF02826">
    <property type="entry name" value="2-Hacid_dh_C"/>
    <property type="match status" value="1"/>
</dbReference>
<keyword evidence="2 4" id="KW-0560">Oxidoreductase</keyword>
<dbReference type="CDD" id="cd12168">
    <property type="entry name" value="Mand_dh_like"/>
    <property type="match status" value="1"/>
</dbReference>
<dbReference type="InterPro" id="IPR036291">
    <property type="entry name" value="NAD(P)-bd_dom_sf"/>
</dbReference>
<organism evidence="7 8">
    <name type="scientific">Erysiphe pulchra</name>
    <dbReference type="NCBI Taxonomy" id="225359"/>
    <lineage>
        <taxon>Eukaryota</taxon>
        <taxon>Fungi</taxon>
        <taxon>Dikarya</taxon>
        <taxon>Ascomycota</taxon>
        <taxon>Pezizomycotina</taxon>
        <taxon>Leotiomycetes</taxon>
        <taxon>Erysiphales</taxon>
        <taxon>Erysiphaceae</taxon>
        <taxon>Erysiphe</taxon>
    </lineage>
</organism>
<dbReference type="EMBL" id="PEDP01000890">
    <property type="protein sequence ID" value="POS84716.1"/>
    <property type="molecule type" value="Genomic_DNA"/>
</dbReference>
<dbReference type="InterPro" id="IPR006140">
    <property type="entry name" value="D-isomer_DH_NAD-bd"/>
</dbReference>
<dbReference type="PROSITE" id="PS00671">
    <property type="entry name" value="D_2_HYDROXYACID_DH_3"/>
    <property type="match status" value="1"/>
</dbReference>
<dbReference type="STRING" id="225359.A0A2S4PRS8"/>
<comment type="similarity">
    <text evidence="1 4">Belongs to the D-isomer specific 2-hydroxyacid dehydrogenase family.</text>
</comment>
<dbReference type="Proteomes" id="UP000237438">
    <property type="component" value="Unassembled WGS sequence"/>
</dbReference>
<dbReference type="FunFam" id="3.40.50.720:FF:000203">
    <property type="entry name" value="D-3-phosphoglycerate dehydrogenase (SerA)"/>
    <property type="match status" value="1"/>
</dbReference>
<dbReference type="SUPFAM" id="SSF52283">
    <property type="entry name" value="Formate/glycerate dehydrogenase catalytic domain-like"/>
    <property type="match status" value="1"/>
</dbReference>
<evidence type="ECO:0000313" key="8">
    <source>
        <dbReference type="Proteomes" id="UP000237438"/>
    </source>
</evidence>
<feature type="domain" description="D-isomer specific 2-hydroxyacid dehydrogenase catalytic" evidence="5">
    <location>
        <begin position="22"/>
        <end position="326"/>
    </location>
</feature>
<proteinExistence type="inferred from homology"/>
<keyword evidence="3" id="KW-0520">NAD</keyword>
<protein>
    <submittedName>
        <fullName evidence="7">Uncharacterized protein</fullName>
    </submittedName>
</protein>
<dbReference type="Pfam" id="PF00389">
    <property type="entry name" value="2-Hacid_dh"/>
    <property type="match status" value="1"/>
</dbReference>
<dbReference type="InterPro" id="IPR029753">
    <property type="entry name" value="D-isomer_DH_CS"/>
</dbReference>
<dbReference type="PANTHER" id="PTHR10996">
    <property type="entry name" value="2-HYDROXYACID DEHYDROGENASE-RELATED"/>
    <property type="match status" value="1"/>
</dbReference>
<reference evidence="7 8" key="1">
    <citation type="submission" date="2017-10" db="EMBL/GenBank/DDBJ databases">
        <title>Development of genomic resources for the powdery mildew, Erysiphe pulchra.</title>
        <authorList>
            <person name="Wadl P.A."/>
            <person name="Mack B.M."/>
            <person name="Moore G."/>
            <person name="Beltz S.B."/>
        </authorList>
    </citation>
    <scope>NUCLEOTIDE SEQUENCE [LARGE SCALE GENOMIC DNA]</scope>
    <source>
        <strain evidence="7">Cflorida</strain>
    </source>
</reference>
<evidence type="ECO:0000256" key="2">
    <source>
        <dbReference type="ARBA" id="ARBA00023002"/>
    </source>
</evidence>
<evidence type="ECO:0000256" key="3">
    <source>
        <dbReference type="ARBA" id="ARBA00023027"/>
    </source>
</evidence>
<dbReference type="InterPro" id="IPR006139">
    <property type="entry name" value="D-isomer_2_OHA_DH_cat_dom"/>
</dbReference>
<dbReference type="InterPro" id="IPR029752">
    <property type="entry name" value="D-isomer_DH_CS1"/>
</dbReference>
<dbReference type="PANTHER" id="PTHR10996:SF257">
    <property type="entry name" value="GLYOXYLATE REDUCTASE 1"/>
    <property type="match status" value="1"/>
</dbReference>
<dbReference type="GO" id="GO:0005829">
    <property type="term" value="C:cytosol"/>
    <property type="evidence" value="ECO:0007669"/>
    <property type="project" value="TreeGrafter"/>
</dbReference>
<keyword evidence="8" id="KW-1185">Reference proteome</keyword>
<name>A0A2S4PRS8_9PEZI</name>
<dbReference type="GO" id="GO:0016618">
    <property type="term" value="F:hydroxypyruvate reductase [NAD(P)H] activity"/>
    <property type="evidence" value="ECO:0007669"/>
    <property type="project" value="TreeGrafter"/>
</dbReference>
<evidence type="ECO:0000256" key="4">
    <source>
        <dbReference type="RuleBase" id="RU003719"/>
    </source>
</evidence>
<gene>
    <name evidence="7" type="ORF">EPUL_004859</name>
</gene>